<organism evidence="1 2">
    <name type="scientific">Maritimibacter alkaliphilus HTCC2654</name>
    <dbReference type="NCBI Taxonomy" id="314271"/>
    <lineage>
        <taxon>Bacteria</taxon>
        <taxon>Pseudomonadati</taxon>
        <taxon>Pseudomonadota</taxon>
        <taxon>Alphaproteobacteria</taxon>
        <taxon>Rhodobacterales</taxon>
        <taxon>Roseobacteraceae</taxon>
        <taxon>Maritimibacter</taxon>
    </lineage>
</organism>
<evidence type="ECO:0000313" key="2">
    <source>
        <dbReference type="Proteomes" id="UP000002931"/>
    </source>
</evidence>
<sequence length="28" mass="3055">MSETDDKLMSHLVQVVPFAALARIVGLI</sequence>
<proteinExistence type="predicted"/>
<accession>A3VD81</accession>
<dbReference type="EMBL" id="AAMT01000004">
    <property type="protein sequence ID" value="EAQ13472.1"/>
    <property type="molecule type" value="Genomic_DNA"/>
</dbReference>
<dbReference type="STRING" id="314271.RB2654_02124"/>
<protein>
    <submittedName>
        <fullName evidence="1">Uncharacterized protein</fullName>
    </submittedName>
</protein>
<name>A3VD81_9RHOB</name>
<dbReference type="AlphaFoldDB" id="A3VD81"/>
<evidence type="ECO:0000313" key="1">
    <source>
        <dbReference type="EMBL" id="EAQ13472.1"/>
    </source>
</evidence>
<gene>
    <name evidence="1" type="ORF">RB2654_02124</name>
</gene>
<reference evidence="1 2" key="1">
    <citation type="journal article" date="2010" name="J. Bacteriol.">
        <title>Genome sequences of Pelagibaca bermudensis HTCC2601T and Maritimibacter alkaliphilus HTCC2654T, the type strains of two marine Roseobacter genera.</title>
        <authorList>
            <person name="Thrash J.C."/>
            <person name="Cho J.C."/>
            <person name="Ferriera S."/>
            <person name="Johnson J."/>
            <person name="Vergin K.L."/>
            <person name="Giovannoni S.J."/>
        </authorList>
    </citation>
    <scope>NUCLEOTIDE SEQUENCE [LARGE SCALE GENOMIC DNA]</scope>
    <source>
        <strain evidence="1 2">HTCC2654</strain>
    </source>
</reference>
<keyword evidence="2" id="KW-1185">Reference proteome</keyword>
<dbReference type="HOGENOM" id="CLU_3412658_0_0_5"/>
<dbReference type="Proteomes" id="UP000002931">
    <property type="component" value="Unassembled WGS sequence"/>
</dbReference>
<comment type="caution">
    <text evidence="1">The sequence shown here is derived from an EMBL/GenBank/DDBJ whole genome shotgun (WGS) entry which is preliminary data.</text>
</comment>